<evidence type="ECO:0000313" key="6">
    <source>
        <dbReference type="Proteomes" id="UP001447188"/>
    </source>
</evidence>
<dbReference type="SUPFAM" id="SSF48403">
    <property type="entry name" value="Ankyrin repeat"/>
    <property type="match status" value="1"/>
</dbReference>
<dbReference type="PROSITE" id="PS50181">
    <property type="entry name" value="FBOX"/>
    <property type="match status" value="1"/>
</dbReference>
<dbReference type="PROSITE" id="PS50088">
    <property type="entry name" value="ANK_REPEAT"/>
    <property type="match status" value="2"/>
</dbReference>
<dbReference type="Pfam" id="PF13606">
    <property type="entry name" value="Ank_3"/>
    <property type="match status" value="1"/>
</dbReference>
<comment type="caution">
    <text evidence="5">The sequence shown here is derived from an EMBL/GenBank/DDBJ whole genome shotgun (WGS) entry which is preliminary data.</text>
</comment>
<dbReference type="InterPro" id="IPR002110">
    <property type="entry name" value="Ankyrin_rpt"/>
</dbReference>
<keyword evidence="2 3" id="KW-0040">ANK repeat</keyword>
<dbReference type="Pfam" id="PF00023">
    <property type="entry name" value="Ank"/>
    <property type="match status" value="2"/>
</dbReference>
<dbReference type="EMBL" id="JBBBZM010000092">
    <property type="protein sequence ID" value="KAL0634516.1"/>
    <property type="molecule type" value="Genomic_DNA"/>
</dbReference>
<proteinExistence type="predicted"/>
<name>A0ABR3GFA6_9PEZI</name>
<dbReference type="InterPro" id="IPR051165">
    <property type="entry name" value="Multifunctional_ANK_Repeat"/>
</dbReference>
<dbReference type="InterPro" id="IPR036047">
    <property type="entry name" value="F-box-like_dom_sf"/>
</dbReference>
<dbReference type="PANTHER" id="PTHR24123">
    <property type="entry name" value="ANKYRIN REPEAT-CONTAINING"/>
    <property type="match status" value="1"/>
</dbReference>
<organism evidence="5 6">
    <name type="scientific">Discina gigas</name>
    <dbReference type="NCBI Taxonomy" id="1032678"/>
    <lineage>
        <taxon>Eukaryota</taxon>
        <taxon>Fungi</taxon>
        <taxon>Dikarya</taxon>
        <taxon>Ascomycota</taxon>
        <taxon>Pezizomycotina</taxon>
        <taxon>Pezizomycetes</taxon>
        <taxon>Pezizales</taxon>
        <taxon>Discinaceae</taxon>
        <taxon>Discina</taxon>
    </lineage>
</organism>
<gene>
    <name evidence="5" type="ORF">Q9L58_006534</name>
</gene>
<feature type="domain" description="F-box" evidence="4">
    <location>
        <begin position="1"/>
        <end position="44"/>
    </location>
</feature>
<feature type="repeat" description="ANK" evidence="3">
    <location>
        <begin position="203"/>
        <end position="244"/>
    </location>
</feature>
<feature type="repeat" description="ANK" evidence="3">
    <location>
        <begin position="385"/>
        <end position="417"/>
    </location>
</feature>
<reference evidence="5 6" key="1">
    <citation type="submission" date="2024-02" db="EMBL/GenBank/DDBJ databases">
        <title>Discinaceae phylogenomics.</title>
        <authorList>
            <person name="Dirks A.C."/>
            <person name="James T.Y."/>
        </authorList>
    </citation>
    <scope>NUCLEOTIDE SEQUENCE [LARGE SCALE GENOMIC DNA]</scope>
    <source>
        <strain evidence="5 6">ACD0624</strain>
    </source>
</reference>
<dbReference type="InterPro" id="IPR001810">
    <property type="entry name" value="F-box_dom"/>
</dbReference>
<accession>A0ABR3GFA6</accession>
<dbReference type="InterPro" id="IPR036770">
    <property type="entry name" value="Ankyrin_rpt-contain_sf"/>
</dbReference>
<dbReference type="Proteomes" id="UP001447188">
    <property type="component" value="Unassembled WGS sequence"/>
</dbReference>
<evidence type="ECO:0000256" key="2">
    <source>
        <dbReference type="ARBA" id="ARBA00023043"/>
    </source>
</evidence>
<evidence type="ECO:0000313" key="5">
    <source>
        <dbReference type="EMBL" id="KAL0634516.1"/>
    </source>
</evidence>
<evidence type="ECO:0000256" key="3">
    <source>
        <dbReference type="PROSITE-ProRule" id="PRU00023"/>
    </source>
</evidence>
<dbReference type="PROSITE" id="PS50297">
    <property type="entry name" value="ANK_REP_REGION"/>
    <property type="match status" value="1"/>
</dbReference>
<protein>
    <recommendedName>
        <fullName evidence="4">F-box domain-containing protein</fullName>
    </recommendedName>
</protein>
<keyword evidence="1" id="KW-0677">Repeat</keyword>
<dbReference type="PANTHER" id="PTHR24123:SF33">
    <property type="entry name" value="PROTEIN HOS4"/>
    <property type="match status" value="1"/>
</dbReference>
<dbReference type="Gene3D" id="1.25.40.20">
    <property type="entry name" value="Ankyrin repeat-containing domain"/>
    <property type="match status" value="3"/>
</dbReference>
<evidence type="ECO:0000259" key="4">
    <source>
        <dbReference type="PROSITE" id="PS50181"/>
    </source>
</evidence>
<dbReference type="SMART" id="SM00248">
    <property type="entry name" value="ANK"/>
    <property type="match status" value="6"/>
</dbReference>
<keyword evidence="6" id="KW-1185">Reference proteome</keyword>
<evidence type="ECO:0000256" key="1">
    <source>
        <dbReference type="ARBA" id="ARBA00022737"/>
    </source>
</evidence>
<dbReference type="SUPFAM" id="SSF81383">
    <property type="entry name" value="F-box domain"/>
    <property type="match status" value="1"/>
</dbReference>
<sequence>MHSLPPEIISRIGDYLPDKDLAHLAQVDSHLSQTLSHSLLKRALEDKPPLVIKIPALLWAIQFGHTRLVKKIVSQPNYTIIDHHLEALDLVAEYGHADMVPILISAGYEIGQSLHTAANNGNHSVLTELLNHGATIHHTVNGMTTLVSAIHAPWTRWIKTGATIKTKEAAIKFVKLIEADAVSTIRVLLSHGAHSDICTPDHEGNTPLHHAVLRCIGSVNDLRAGSGILRLLVDSGASLTARNNDDMTPLEVSVFHPTACTTTINFFLDIGLSPNTEFRHGGSLLSNSLTCNIAALPIIQLLLDRGAYTDGVDLFDFFFRQNEADPLFDKILTLLLIHGASFGDEASRCFTYGARVGMLDAMKTVLETCPGIDINTSVDPHGLKPGGTPLQFAISYGRADIVQFLVESGVKVSKQQKAQVESMLG</sequence>